<evidence type="ECO:0000259" key="2">
    <source>
        <dbReference type="PROSITE" id="PS50835"/>
    </source>
</evidence>
<protein>
    <recommendedName>
        <fullName evidence="2">Ig-like domain-containing protein</fullName>
    </recommendedName>
</protein>
<dbReference type="InterPro" id="IPR003597">
    <property type="entry name" value="Ig_C1-set"/>
</dbReference>
<dbReference type="SMART" id="SM00407">
    <property type="entry name" value="IGc1"/>
    <property type="match status" value="1"/>
</dbReference>
<dbReference type="Proteomes" id="UP000472271">
    <property type="component" value="Chromosome 22"/>
</dbReference>
<evidence type="ECO:0000256" key="1">
    <source>
        <dbReference type="ARBA" id="ARBA00023319"/>
    </source>
</evidence>
<dbReference type="InParanoid" id="A0A673A8V6"/>
<reference evidence="3" key="2">
    <citation type="submission" date="2025-08" db="UniProtKB">
        <authorList>
            <consortium name="Ensembl"/>
        </authorList>
    </citation>
    <scope>IDENTIFICATION</scope>
</reference>
<name>A0A673A8V6_9TELE</name>
<evidence type="ECO:0000313" key="4">
    <source>
        <dbReference type="Proteomes" id="UP000472271"/>
    </source>
</evidence>
<proteinExistence type="predicted"/>
<dbReference type="SMART" id="SM00409">
    <property type="entry name" value="IG"/>
    <property type="match status" value="2"/>
</dbReference>
<dbReference type="InterPro" id="IPR050380">
    <property type="entry name" value="Immune_Resp_Modulators"/>
</dbReference>
<reference evidence="3" key="1">
    <citation type="submission" date="2019-06" db="EMBL/GenBank/DDBJ databases">
        <authorList>
            <consortium name="Wellcome Sanger Institute Data Sharing"/>
        </authorList>
    </citation>
    <scope>NUCLEOTIDE SEQUENCE [LARGE SCALE GENOMIC DNA]</scope>
</reference>
<accession>A0A673A8V6</accession>
<reference evidence="3" key="3">
    <citation type="submission" date="2025-09" db="UniProtKB">
        <authorList>
            <consortium name="Ensembl"/>
        </authorList>
    </citation>
    <scope>IDENTIFICATION</scope>
</reference>
<dbReference type="InterPro" id="IPR007110">
    <property type="entry name" value="Ig-like_dom"/>
</dbReference>
<sequence length="228" mass="26309">ADNPTHIYKKQGEKAEITCSHQIDNYDQILWYRRSKNNEMKLLGYMYVNANTEPGVTVQIGGEKYTWSDLDFFSVRLEFNVQCLFTVTTTEAYFGKGTKLTVLEPGRKPVQPKVQILNPSPNECRNQKDVRKRKKTLVCVASGFYPDHVSVHWQHNGNNVTNSTGVATDANAQMMEDKFYTLTSRLRVKYEDWDDEHTFTCIVTFFDGEDYVDIPAEIKDKTKPKKIT</sequence>
<evidence type="ECO:0000313" key="3">
    <source>
        <dbReference type="Ensembl" id="ENSSORP00005025726.1"/>
    </source>
</evidence>
<dbReference type="Gene3D" id="2.60.40.10">
    <property type="entry name" value="Immunoglobulins"/>
    <property type="match status" value="2"/>
</dbReference>
<dbReference type="InterPro" id="IPR036179">
    <property type="entry name" value="Ig-like_dom_sf"/>
</dbReference>
<keyword evidence="1" id="KW-0393">Immunoglobulin domain</keyword>
<dbReference type="Pfam" id="PF07654">
    <property type="entry name" value="C1-set"/>
    <property type="match status" value="1"/>
</dbReference>
<dbReference type="FunFam" id="2.60.40.10:FF:000463">
    <property type="entry name" value="Immunoglobulin heavy constant gamma 1"/>
    <property type="match status" value="1"/>
</dbReference>
<dbReference type="InterPro" id="IPR003599">
    <property type="entry name" value="Ig_sub"/>
</dbReference>
<dbReference type="AlphaFoldDB" id="A0A673A8V6"/>
<feature type="domain" description="Ig-like" evidence="2">
    <location>
        <begin position="112"/>
        <end position="219"/>
    </location>
</feature>
<organism evidence="3 4">
    <name type="scientific">Sphaeramia orbicularis</name>
    <name type="common">orbiculate cardinalfish</name>
    <dbReference type="NCBI Taxonomy" id="375764"/>
    <lineage>
        <taxon>Eukaryota</taxon>
        <taxon>Metazoa</taxon>
        <taxon>Chordata</taxon>
        <taxon>Craniata</taxon>
        <taxon>Vertebrata</taxon>
        <taxon>Euteleostomi</taxon>
        <taxon>Actinopterygii</taxon>
        <taxon>Neopterygii</taxon>
        <taxon>Teleostei</taxon>
        <taxon>Neoteleostei</taxon>
        <taxon>Acanthomorphata</taxon>
        <taxon>Gobiaria</taxon>
        <taxon>Kurtiformes</taxon>
        <taxon>Apogonoidei</taxon>
        <taxon>Apogonidae</taxon>
        <taxon>Apogoninae</taxon>
        <taxon>Sphaeramia</taxon>
    </lineage>
</organism>
<keyword evidence="4" id="KW-1185">Reference proteome</keyword>
<dbReference type="Ensembl" id="ENSSORT00005026492.1">
    <property type="protein sequence ID" value="ENSSORP00005025726.1"/>
    <property type="gene ID" value="ENSSORG00005012368.1"/>
</dbReference>
<dbReference type="SUPFAM" id="SSF48726">
    <property type="entry name" value="Immunoglobulin"/>
    <property type="match status" value="2"/>
</dbReference>
<dbReference type="PANTHER" id="PTHR23411">
    <property type="entry name" value="TAPASIN"/>
    <property type="match status" value="1"/>
</dbReference>
<dbReference type="PROSITE" id="PS50835">
    <property type="entry name" value="IG_LIKE"/>
    <property type="match status" value="1"/>
</dbReference>
<dbReference type="InterPro" id="IPR013783">
    <property type="entry name" value="Ig-like_fold"/>
</dbReference>